<dbReference type="OrthoDB" id="2104739at2759"/>
<protein>
    <recommendedName>
        <fullName evidence="2">HNH nuclease domain-containing protein</fullName>
    </recommendedName>
</protein>
<evidence type="ECO:0000313" key="3">
    <source>
        <dbReference type="EMBL" id="THH20036.1"/>
    </source>
</evidence>
<evidence type="ECO:0000259" key="2">
    <source>
        <dbReference type="Pfam" id="PF13391"/>
    </source>
</evidence>
<organism evidence="3 4">
    <name type="scientific">Bondarzewia mesenterica</name>
    <dbReference type="NCBI Taxonomy" id="1095465"/>
    <lineage>
        <taxon>Eukaryota</taxon>
        <taxon>Fungi</taxon>
        <taxon>Dikarya</taxon>
        <taxon>Basidiomycota</taxon>
        <taxon>Agaricomycotina</taxon>
        <taxon>Agaricomycetes</taxon>
        <taxon>Russulales</taxon>
        <taxon>Bondarzewiaceae</taxon>
        <taxon>Bondarzewia</taxon>
    </lineage>
</organism>
<dbReference type="Pfam" id="PF13391">
    <property type="entry name" value="HNH_2"/>
    <property type="match status" value="1"/>
</dbReference>
<sequence>MTSLPPNRYAPGFWHEAYDICLRFESDCQNLPLVRASASPLICARFLGYMILEAPTDRGRDNCANEIKDCADEETLMKLANLYINDHVRCSSETAVKSAKGRTPTPSEHPSRPSFDDTQEALKYLLQQAPQNHTTAKSKALIRDSYRCTLTGHYDKACYLSMNTIRRKVDSCGLRVAVTEAAHIFPESMNARVSGENEGGVKREYAASVWAVMERFGQAFVTEELNSPDIHRLQNILTMEASKHEMFDSLQLWLESTGSPNCYKVNSVAPALQSDIPDIVTFTTSDPLNLPLPSPDYLHLHAACARVAHLSGAGEHIDRVFRDMEEMQVLAVDGSSTDILSYALSSSVKFADLENESQ</sequence>
<accession>A0A4S4M4C6</accession>
<comment type="caution">
    <text evidence="3">The sequence shown here is derived from an EMBL/GenBank/DDBJ whole genome shotgun (WGS) entry which is preliminary data.</text>
</comment>
<dbReference type="EMBL" id="SGPL01000030">
    <property type="protein sequence ID" value="THH20036.1"/>
    <property type="molecule type" value="Genomic_DNA"/>
</dbReference>
<reference evidence="3 4" key="1">
    <citation type="submission" date="2019-02" db="EMBL/GenBank/DDBJ databases">
        <title>Genome sequencing of the rare red list fungi Bondarzewia mesenterica.</title>
        <authorList>
            <person name="Buettner E."/>
            <person name="Kellner H."/>
        </authorList>
    </citation>
    <scope>NUCLEOTIDE SEQUENCE [LARGE SCALE GENOMIC DNA]</scope>
    <source>
        <strain evidence="3 4">DSM 108281</strain>
    </source>
</reference>
<proteinExistence type="predicted"/>
<name>A0A4S4M4C6_9AGAM</name>
<dbReference type="InterPro" id="IPR003615">
    <property type="entry name" value="HNH_nuc"/>
</dbReference>
<feature type="region of interest" description="Disordered" evidence="1">
    <location>
        <begin position="95"/>
        <end position="115"/>
    </location>
</feature>
<feature type="domain" description="HNH nuclease" evidence="2">
    <location>
        <begin position="172"/>
        <end position="252"/>
    </location>
</feature>
<gene>
    <name evidence="3" type="ORF">EW146_g1228</name>
</gene>
<evidence type="ECO:0000256" key="1">
    <source>
        <dbReference type="SAM" id="MobiDB-lite"/>
    </source>
</evidence>
<dbReference type="Proteomes" id="UP000310158">
    <property type="component" value="Unassembled WGS sequence"/>
</dbReference>
<dbReference type="AlphaFoldDB" id="A0A4S4M4C6"/>
<keyword evidence="4" id="KW-1185">Reference proteome</keyword>
<evidence type="ECO:0000313" key="4">
    <source>
        <dbReference type="Proteomes" id="UP000310158"/>
    </source>
</evidence>